<accession>A0AAV7ECJ6</accession>
<feature type="short sequence motif" description="LxCxE motif" evidence="3">
    <location>
        <begin position="364"/>
        <end position="368"/>
    </location>
</feature>
<comment type="caution">
    <text evidence="3">Lacks conserved residue(s) required for the propagation of feature annotation.</text>
</comment>
<comment type="caution">
    <text evidence="5">The sequence shown here is derived from an EMBL/GenBank/DDBJ whole genome shotgun (WGS) entry which is preliminary data.</text>
</comment>
<dbReference type="EMBL" id="JAINDJ010000005">
    <property type="protein sequence ID" value="KAG9446369.1"/>
    <property type="molecule type" value="Genomic_DNA"/>
</dbReference>
<sequence length="727" mass="79248">MINSLCGSMGNLKSERAASGAKQLQPASPTASVSESNVVVAAAASSDNFDQNNHEYPSTLSYQSIKFEDVDVDVEVQSPDNSIWEALFSDQFDSGADFMISSPRRCEFIISSPKRGDFTISSPKRGDFMISSPKRGDFMISSPRRGDFMVCSPKRNQVQGYNNSFGVVQGMHVQSLLGFSPASVNSSLMGGAYGGGKGKAPSPLHRVFNPPQFGQPESSTMLPPLDEFLDDFSKDAFGSSSSSSSFPAMKLSDSGVGCSPESFELPGTVPVVSEFLHTFSSRFCGSGSEIGTGSGCLPSEALYQANSYGTAPPTVETPSSSSSLQQQLLQEDEQQQQQSVDHGLVSTDCEQEQDSGLQLVHLLLVCAEAVAKEEYMTARKYLHHLNQIVSPLGDSMQRVAACFTEALTARLTAALTTRTTSPSPSANPCPCPCPPNSLEILKIYQIVYQACPYIKFAHFTANQAIFEAFEAEQRVHVVDLDILEGYQWPAFMQALAARPGGAPFLRITGVGPSLESVTETGRRLTELARSLHIPFEFHPVGERLGDLKPHMFHRRVGEALAVNVVNQLHRVPGQALGSLIGMVRDQAPNIFTLVEQEASHNGPYFLGRFLEALHYYSAIFDSLDATFPGDSPERAKVEQYIFGQEIRNIVACEGAERVERHERLDKWRKLVEAKGFRGVPLSANAVTQSRILLGLYPCDGYRLTEDKGCLLLGWQDRAIVAASAWRC</sequence>
<proteinExistence type="inferred from homology"/>
<evidence type="ECO:0000256" key="1">
    <source>
        <dbReference type="ARBA" id="ARBA00023015"/>
    </source>
</evidence>
<feature type="region of interest" description="SAW" evidence="3">
    <location>
        <begin position="651"/>
        <end position="726"/>
    </location>
</feature>
<gene>
    <name evidence="5" type="ORF">H6P81_012497</name>
</gene>
<keyword evidence="6" id="KW-1185">Reference proteome</keyword>
<dbReference type="PROSITE" id="PS50985">
    <property type="entry name" value="GRAS"/>
    <property type="match status" value="1"/>
</dbReference>
<feature type="region of interest" description="Disordered" evidence="4">
    <location>
        <begin position="307"/>
        <end position="346"/>
    </location>
</feature>
<feature type="region of interest" description="VHIID" evidence="3">
    <location>
        <begin position="444"/>
        <end position="509"/>
    </location>
</feature>
<keyword evidence="2" id="KW-0804">Transcription</keyword>
<dbReference type="InterPro" id="IPR005202">
    <property type="entry name" value="TF_GRAS"/>
</dbReference>
<evidence type="ECO:0000256" key="2">
    <source>
        <dbReference type="ARBA" id="ARBA00023163"/>
    </source>
</evidence>
<keyword evidence="1" id="KW-0805">Transcription regulation</keyword>
<dbReference type="PANTHER" id="PTHR31636">
    <property type="entry name" value="OSJNBA0084A10.13 PROTEIN-RELATED"/>
    <property type="match status" value="1"/>
</dbReference>
<name>A0AAV7ECJ6_ARIFI</name>
<evidence type="ECO:0000313" key="6">
    <source>
        <dbReference type="Proteomes" id="UP000825729"/>
    </source>
</evidence>
<feature type="compositionally biased region" description="Low complexity" evidence="4">
    <location>
        <begin position="319"/>
        <end position="339"/>
    </location>
</feature>
<evidence type="ECO:0000256" key="3">
    <source>
        <dbReference type="PROSITE-ProRule" id="PRU01191"/>
    </source>
</evidence>
<dbReference type="AlphaFoldDB" id="A0AAV7ECJ6"/>
<protein>
    <submittedName>
        <fullName evidence="5">Uncharacterized protein</fullName>
    </submittedName>
</protein>
<comment type="similarity">
    <text evidence="3">Belongs to the GRAS family.</text>
</comment>
<dbReference type="Pfam" id="PF03514">
    <property type="entry name" value="GRAS"/>
    <property type="match status" value="1"/>
</dbReference>
<reference evidence="5 6" key="1">
    <citation type="submission" date="2021-07" db="EMBL/GenBank/DDBJ databases">
        <title>The Aristolochia fimbriata genome: insights into angiosperm evolution, floral development and chemical biosynthesis.</title>
        <authorList>
            <person name="Jiao Y."/>
        </authorList>
    </citation>
    <scope>NUCLEOTIDE SEQUENCE [LARGE SCALE GENOMIC DNA]</scope>
    <source>
        <strain evidence="5">IBCAS-2021</strain>
        <tissue evidence="5">Leaf</tissue>
    </source>
</reference>
<evidence type="ECO:0000313" key="5">
    <source>
        <dbReference type="EMBL" id="KAG9446369.1"/>
    </source>
</evidence>
<organism evidence="5 6">
    <name type="scientific">Aristolochia fimbriata</name>
    <name type="common">White veined hardy Dutchman's pipe vine</name>
    <dbReference type="NCBI Taxonomy" id="158543"/>
    <lineage>
        <taxon>Eukaryota</taxon>
        <taxon>Viridiplantae</taxon>
        <taxon>Streptophyta</taxon>
        <taxon>Embryophyta</taxon>
        <taxon>Tracheophyta</taxon>
        <taxon>Spermatophyta</taxon>
        <taxon>Magnoliopsida</taxon>
        <taxon>Magnoliidae</taxon>
        <taxon>Piperales</taxon>
        <taxon>Aristolochiaceae</taxon>
        <taxon>Aristolochia</taxon>
    </lineage>
</organism>
<dbReference type="Proteomes" id="UP000825729">
    <property type="component" value="Unassembled WGS sequence"/>
</dbReference>
<feature type="short sequence motif" description="VHIID" evidence="3">
    <location>
        <begin position="475"/>
        <end position="479"/>
    </location>
</feature>
<evidence type="ECO:0000256" key="4">
    <source>
        <dbReference type="SAM" id="MobiDB-lite"/>
    </source>
</evidence>